<organism evidence="3">
    <name type="scientific">Magnetococcus massalia (strain MO-1)</name>
    <dbReference type="NCBI Taxonomy" id="451514"/>
    <lineage>
        <taxon>Bacteria</taxon>
        <taxon>Pseudomonadati</taxon>
        <taxon>Pseudomonadota</taxon>
        <taxon>Magnetococcia</taxon>
        <taxon>Magnetococcales</taxon>
        <taxon>Magnetococcaceae</taxon>
        <taxon>Magnetococcus</taxon>
    </lineage>
</organism>
<dbReference type="Pfam" id="PF00072">
    <property type="entry name" value="Response_reg"/>
    <property type="match status" value="1"/>
</dbReference>
<keyword evidence="1" id="KW-0597">Phosphoprotein</keyword>
<dbReference type="Gene3D" id="3.40.50.2300">
    <property type="match status" value="1"/>
</dbReference>
<evidence type="ECO:0000313" key="3">
    <source>
        <dbReference type="EMBL" id="CRH07388.1"/>
    </source>
</evidence>
<dbReference type="GO" id="GO:0000160">
    <property type="term" value="P:phosphorelay signal transduction system"/>
    <property type="evidence" value="ECO:0007669"/>
    <property type="project" value="InterPro"/>
</dbReference>
<name>A0A1S7LL74_MAGMO</name>
<protein>
    <recommendedName>
        <fullName evidence="2">Response regulatory domain-containing protein</fullName>
    </recommendedName>
</protein>
<accession>A0A1S7LL74</accession>
<dbReference type="EMBL" id="LO017727">
    <property type="protein sequence ID" value="CRH07388.1"/>
    <property type="molecule type" value="Genomic_DNA"/>
</dbReference>
<dbReference type="AlphaFoldDB" id="A0A1S7LL74"/>
<reference evidence="3" key="1">
    <citation type="submission" date="2015-04" db="EMBL/GenBank/DDBJ databases">
        <authorList>
            <person name="Syromyatnikov M.Y."/>
            <person name="Popov V.N."/>
        </authorList>
    </citation>
    <scope>NUCLEOTIDE SEQUENCE</scope>
    <source>
        <strain evidence="3">MO-1</strain>
    </source>
</reference>
<dbReference type="InterPro" id="IPR001789">
    <property type="entry name" value="Sig_transdc_resp-reg_receiver"/>
</dbReference>
<dbReference type="InterPro" id="IPR011006">
    <property type="entry name" value="CheY-like_superfamily"/>
</dbReference>
<feature type="modified residue" description="4-aspartylphosphate" evidence="1">
    <location>
        <position position="73"/>
    </location>
</feature>
<evidence type="ECO:0000256" key="1">
    <source>
        <dbReference type="PROSITE-ProRule" id="PRU00169"/>
    </source>
</evidence>
<feature type="domain" description="Response regulatory" evidence="2">
    <location>
        <begin position="23"/>
        <end position="138"/>
    </location>
</feature>
<gene>
    <name evidence="3" type="ORF">MAGMO_3249</name>
</gene>
<evidence type="ECO:0000259" key="2">
    <source>
        <dbReference type="PROSITE" id="PS50110"/>
    </source>
</evidence>
<dbReference type="SMART" id="SM00448">
    <property type="entry name" value="REC"/>
    <property type="match status" value="1"/>
</dbReference>
<dbReference type="SUPFAM" id="SSF52172">
    <property type="entry name" value="CheY-like"/>
    <property type="match status" value="1"/>
</dbReference>
<sequence length="156" mass="17421">MIPPPKDHHMDKVLQMESREKIRVMVVDEDVGFLSLIRLIILSFGGCEIRQARSSEEALALFCSYRPDMTLMDIGMSRREGVRALEGILAEDHHARIVLVTALQPESAQSYLNTPVSFAYVDKRMAISSIRLQIHQHLQGCLGYAGCVRGSVTAPL</sequence>
<dbReference type="PROSITE" id="PS50110">
    <property type="entry name" value="RESPONSE_REGULATORY"/>
    <property type="match status" value="1"/>
</dbReference>
<proteinExistence type="predicted"/>